<organism evidence="7 8">
    <name type="scientific">Aplysia californica</name>
    <name type="common">California sea hare</name>
    <dbReference type="NCBI Taxonomy" id="6500"/>
    <lineage>
        <taxon>Eukaryota</taxon>
        <taxon>Metazoa</taxon>
        <taxon>Spiralia</taxon>
        <taxon>Lophotrochozoa</taxon>
        <taxon>Mollusca</taxon>
        <taxon>Gastropoda</taxon>
        <taxon>Heterobranchia</taxon>
        <taxon>Euthyneura</taxon>
        <taxon>Tectipleura</taxon>
        <taxon>Aplysiida</taxon>
        <taxon>Aplysioidea</taxon>
        <taxon>Aplysiidae</taxon>
        <taxon>Aplysia</taxon>
    </lineage>
</organism>
<dbReference type="RefSeq" id="XP_012941660.2">
    <property type="nucleotide sequence ID" value="XM_013086206.2"/>
</dbReference>
<feature type="compositionally biased region" description="Basic and acidic residues" evidence="5">
    <location>
        <begin position="38"/>
        <end position="47"/>
    </location>
</feature>
<dbReference type="InterPro" id="IPR042214">
    <property type="entry name" value="TruD_catalytic"/>
</dbReference>
<dbReference type="SUPFAM" id="SSF55120">
    <property type="entry name" value="Pseudouridine synthase"/>
    <property type="match status" value="1"/>
</dbReference>
<dbReference type="PANTHER" id="PTHR13326:SF31">
    <property type="entry name" value="PSEUDOURIDYLATE SYNTHASE 7 HOMOLOG"/>
    <property type="match status" value="1"/>
</dbReference>
<evidence type="ECO:0000256" key="1">
    <source>
        <dbReference type="ARBA" id="ARBA00007953"/>
    </source>
</evidence>
<feature type="domain" description="TRUD" evidence="6">
    <location>
        <begin position="441"/>
        <end position="659"/>
    </location>
</feature>
<feature type="region of interest" description="Disordered" evidence="5">
    <location>
        <begin position="25"/>
        <end position="179"/>
    </location>
</feature>
<feature type="compositionally biased region" description="Basic and acidic residues" evidence="5">
    <location>
        <begin position="95"/>
        <end position="108"/>
    </location>
</feature>
<feature type="compositionally biased region" description="Polar residues" evidence="5">
    <location>
        <begin position="165"/>
        <end position="175"/>
    </location>
</feature>
<name>A0ABM1A6B7_APLCA</name>
<dbReference type="PANTHER" id="PTHR13326">
    <property type="entry name" value="TRNA PSEUDOURIDINE SYNTHASE D"/>
    <property type="match status" value="1"/>
</dbReference>
<evidence type="ECO:0000259" key="6">
    <source>
        <dbReference type="PROSITE" id="PS50984"/>
    </source>
</evidence>
<protein>
    <submittedName>
        <fullName evidence="8">Pseudouridylate synthase 7 homolog</fullName>
    </submittedName>
</protein>
<proteinExistence type="inferred from homology"/>
<comment type="catalytic activity">
    <reaction evidence="4">
        <text>a uridine in tRNA = a pseudouridine in tRNA</text>
        <dbReference type="Rhea" id="RHEA:54572"/>
        <dbReference type="Rhea" id="RHEA-COMP:13339"/>
        <dbReference type="Rhea" id="RHEA-COMP:13934"/>
        <dbReference type="ChEBI" id="CHEBI:65314"/>
        <dbReference type="ChEBI" id="CHEBI:65315"/>
    </reaction>
</comment>
<evidence type="ECO:0000256" key="3">
    <source>
        <dbReference type="ARBA" id="ARBA00023235"/>
    </source>
</evidence>
<dbReference type="PROSITE" id="PS50984">
    <property type="entry name" value="TRUD"/>
    <property type="match status" value="1"/>
</dbReference>
<gene>
    <name evidence="8" type="primary">LOC101863603</name>
</gene>
<accession>A0ABM1A6B7</accession>
<evidence type="ECO:0000313" key="8">
    <source>
        <dbReference type="RefSeq" id="XP_012941660.2"/>
    </source>
</evidence>
<dbReference type="InterPro" id="IPR011760">
    <property type="entry name" value="PsdUridine_synth_TruD_insert"/>
</dbReference>
<dbReference type="Proteomes" id="UP000694888">
    <property type="component" value="Unplaced"/>
</dbReference>
<sequence length="736" mass="82393">MCRVHKFPMCRPFTGPNMATCKETESVMMGAGKDDDEPPTKKTKTDDDNIGDDCTGVDLEDKAANNGVPSSEILPRKETDENESAGDEPARKKRKNEEKSSETGEQKTVDGVTPHDSGPIPVKVDETAENSVSTDEKLEVESTDKTKEKLEKPDSKTSGGKDRNSQPQQQYSGPLTETEAGITEYMSDHSGFSAIIKQRYSDFIVNEIDQDGQIIHLTDMSPPVDDDDAETSEQKKTPGSDVISAEDWTKLEQLVASDDRKATVNIPAPADKEQRTKVHLAVKVTFPQLETKTIEEDDGKFIQAFWKKGKGRDGGRDDWPASKKACRYVRFVLYKENKDTMDAIGLMAKNLRVKENLFQYAGTKDKRAKTSQEVTALKIHPKKLLTLNKVLWNFGVGNCRYVKEPLKLGQLNGNHFTIVLRNVQGDPEVVEKALKCLESEGFVNYFGMQRFGTTSVPTHHVGRALLSADWDKAVDLILMPRNDHSSKDSFQTVWAESRDPEQTLNATPPYCGLERNLLQGLKNKLPPLNALEKISRNTRLLYVHSYQAYVWNSMVSRRLRELGRAPVKGDLVMPSAGADGGGEQGEKPSPVVLTEENLAQYSLRDVVLPLPGHSIVYPDNHVRDWYRLMLQEDGLDIDKMERPQKDYSLPGAYRHLVVYPTDVSWTHRLYDDYTTPLTLSDLDRVKKTELPASDTGKVKAVVLEMSLPSSTYATMALREVMRVDTSARHQTALNVT</sequence>
<dbReference type="InterPro" id="IPR001656">
    <property type="entry name" value="PsdUridine_synth_TruD"/>
</dbReference>
<dbReference type="InterPro" id="IPR020103">
    <property type="entry name" value="PsdUridine_synth_cat_dom_sf"/>
</dbReference>
<feature type="region of interest" description="Disordered" evidence="5">
    <location>
        <begin position="221"/>
        <end position="241"/>
    </location>
</feature>
<reference evidence="8" key="1">
    <citation type="submission" date="2025-08" db="UniProtKB">
        <authorList>
            <consortium name="RefSeq"/>
        </authorList>
    </citation>
    <scope>IDENTIFICATION</scope>
</reference>
<keyword evidence="3" id="KW-0413">Isomerase</keyword>
<evidence type="ECO:0000256" key="2">
    <source>
        <dbReference type="ARBA" id="ARBA00022694"/>
    </source>
</evidence>
<evidence type="ECO:0000256" key="5">
    <source>
        <dbReference type="SAM" id="MobiDB-lite"/>
    </source>
</evidence>
<evidence type="ECO:0000313" key="7">
    <source>
        <dbReference type="Proteomes" id="UP000694888"/>
    </source>
</evidence>
<keyword evidence="2" id="KW-0819">tRNA processing</keyword>
<dbReference type="NCBIfam" id="TIGR00094">
    <property type="entry name" value="tRNA_TruD_broad"/>
    <property type="match status" value="1"/>
</dbReference>
<keyword evidence="7" id="KW-1185">Reference proteome</keyword>
<evidence type="ECO:0000256" key="4">
    <source>
        <dbReference type="ARBA" id="ARBA00036943"/>
    </source>
</evidence>
<dbReference type="GeneID" id="101863603"/>
<dbReference type="Pfam" id="PF01142">
    <property type="entry name" value="TruD"/>
    <property type="match status" value="1"/>
</dbReference>
<feature type="compositionally biased region" description="Basic and acidic residues" evidence="5">
    <location>
        <begin position="134"/>
        <end position="164"/>
    </location>
</feature>
<dbReference type="Gene3D" id="3.30.2350.20">
    <property type="entry name" value="TruD, catalytic domain"/>
    <property type="match status" value="2"/>
</dbReference>
<comment type="similarity">
    <text evidence="1">Belongs to the pseudouridine synthase TruD family.</text>
</comment>
<dbReference type="CDD" id="cd02576">
    <property type="entry name" value="PseudoU_synth_ScPUS7"/>
    <property type="match status" value="1"/>
</dbReference>